<evidence type="ECO:0008006" key="5">
    <source>
        <dbReference type="Google" id="ProtNLM"/>
    </source>
</evidence>
<comment type="caution">
    <text evidence="3">The sequence shown here is derived from an EMBL/GenBank/DDBJ whole genome shotgun (WGS) entry which is preliminary data.</text>
</comment>
<accession>A0ABD1Z1B0</accession>
<dbReference type="Proteomes" id="UP001605036">
    <property type="component" value="Unassembled WGS sequence"/>
</dbReference>
<sequence>MAISCTSRSSAALAHLGLRLHLLPLMSRTRNSLSSRKFGEFGVRGDAILRSSALAKEFRIRIRAVVAGEGEEVEESDRPKTMSSKTRLQTISSRIGSASRPGSQGPAAGSKEKGRSSNIISALLDDMAGFMAPRKKGDIRDVVLMSFSFALFIYISQHLVHAYCVLKHTLQPFHHFLMEIYHSSCIQGCQS</sequence>
<keyword evidence="2" id="KW-0472">Membrane</keyword>
<keyword evidence="4" id="KW-1185">Reference proteome</keyword>
<protein>
    <recommendedName>
        <fullName evidence="5">Succinate dehydrogenase subunit 3</fullName>
    </recommendedName>
</protein>
<organism evidence="3 4">
    <name type="scientific">Riccia fluitans</name>
    <dbReference type="NCBI Taxonomy" id="41844"/>
    <lineage>
        <taxon>Eukaryota</taxon>
        <taxon>Viridiplantae</taxon>
        <taxon>Streptophyta</taxon>
        <taxon>Embryophyta</taxon>
        <taxon>Marchantiophyta</taxon>
        <taxon>Marchantiopsida</taxon>
        <taxon>Marchantiidae</taxon>
        <taxon>Marchantiales</taxon>
        <taxon>Ricciaceae</taxon>
        <taxon>Riccia</taxon>
    </lineage>
</organism>
<keyword evidence="2" id="KW-0812">Transmembrane</keyword>
<keyword evidence="2" id="KW-1133">Transmembrane helix</keyword>
<evidence type="ECO:0000313" key="3">
    <source>
        <dbReference type="EMBL" id="KAL2641513.1"/>
    </source>
</evidence>
<dbReference type="AlphaFoldDB" id="A0ABD1Z1B0"/>
<name>A0ABD1Z1B0_9MARC</name>
<reference evidence="3 4" key="1">
    <citation type="submission" date="2024-09" db="EMBL/GenBank/DDBJ databases">
        <title>Chromosome-scale assembly of Riccia fluitans.</title>
        <authorList>
            <person name="Paukszto L."/>
            <person name="Sawicki J."/>
            <person name="Karawczyk K."/>
            <person name="Piernik-Szablinska J."/>
            <person name="Szczecinska M."/>
            <person name="Mazdziarz M."/>
        </authorList>
    </citation>
    <scope>NUCLEOTIDE SEQUENCE [LARGE SCALE GENOMIC DNA]</scope>
    <source>
        <strain evidence="3">Rf_01</strain>
        <tissue evidence="3">Aerial parts of the thallus</tissue>
    </source>
</reference>
<evidence type="ECO:0000256" key="2">
    <source>
        <dbReference type="SAM" id="Phobius"/>
    </source>
</evidence>
<dbReference type="EMBL" id="JBHFFA010000002">
    <property type="protein sequence ID" value="KAL2641513.1"/>
    <property type="molecule type" value="Genomic_DNA"/>
</dbReference>
<proteinExistence type="predicted"/>
<feature type="region of interest" description="Disordered" evidence="1">
    <location>
        <begin position="71"/>
        <end position="114"/>
    </location>
</feature>
<feature type="compositionally biased region" description="Polar residues" evidence="1">
    <location>
        <begin position="81"/>
        <end position="102"/>
    </location>
</feature>
<gene>
    <name evidence="3" type="ORF">R1flu_009100</name>
</gene>
<feature type="transmembrane region" description="Helical" evidence="2">
    <location>
        <begin position="142"/>
        <end position="160"/>
    </location>
</feature>
<evidence type="ECO:0000256" key="1">
    <source>
        <dbReference type="SAM" id="MobiDB-lite"/>
    </source>
</evidence>
<evidence type="ECO:0000313" key="4">
    <source>
        <dbReference type="Proteomes" id="UP001605036"/>
    </source>
</evidence>